<dbReference type="EMBL" id="JAQLXW010000001">
    <property type="protein sequence ID" value="MDB8002612.1"/>
    <property type="molecule type" value="Genomic_DNA"/>
</dbReference>
<evidence type="ECO:0000259" key="2">
    <source>
        <dbReference type="PROSITE" id="PS51194"/>
    </source>
</evidence>
<keyword evidence="3" id="KW-0378">Hydrolase</keyword>
<dbReference type="PANTHER" id="PTHR47396">
    <property type="entry name" value="TYPE I RESTRICTION ENZYME ECOKI R PROTEIN"/>
    <property type="match status" value="1"/>
</dbReference>
<proteinExistence type="predicted"/>
<name>A0AAW6CYR1_9FIRM</name>
<dbReference type="PROSITE" id="PS51194">
    <property type="entry name" value="HELICASE_CTER"/>
    <property type="match status" value="1"/>
</dbReference>
<accession>A0AAW6CYR1</accession>
<keyword evidence="3" id="KW-0067">ATP-binding</keyword>
<keyword evidence="3" id="KW-0547">Nucleotide-binding</keyword>
<dbReference type="Proteomes" id="UP001210809">
    <property type="component" value="Unassembled WGS sequence"/>
</dbReference>
<comment type="caution">
    <text evidence="3">The sequence shown here is derived from an EMBL/GenBank/DDBJ whole genome shotgun (WGS) entry which is preliminary data.</text>
</comment>
<dbReference type="InterPro" id="IPR050742">
    <property type="entry name" value="Helicase_Restrict-Modif_Enz"/>
</dbReference>
<feature type="domain" description="Helicase ATP-binding" evidence="1">
    <location>
        <begin position="27"/>
        <end position="151"/>
    </location>
</feature>
<dbReference type="SMART" id="SM00490">
    <property type="entry name" value="HELICc"/>
    <property type="match status" value="1"/>
</dbReference>
<dbReference type="GO" id="GO:0005829">
    <property type="term" value="C:cytosol"/>
    <property type="evidence" value="ECO:0007669"/>
    <property type="project" value="TreeGrafter"/>
</dbReference>
<gene>
    <name evidence="3" type="ORF">PNE09_00875</name>
</gene>
<dbReference type="GO" id="GO:0004386">
    <property type="term" value="F:helicase activity"/>
    <property type="evidence" value="ECO:0007669"/>
    <property type="project" value="UniProtKB-KW"/>
</dbReference>
<dbReference type="Pfam" id="PF04851">
    <property type="entry name" value="ResIII"/>
    <property type="match status" value="1"/>
</dbReference>
<protein>
    <submittedName>
        <fullName evidence="3">DEAD/DEAH box helicase</fullName>
    </submittedName>
</protein>
<dbReference type="PROSITE" id="PS51257">
    <property type="entry name" value="PROKAR_LIPOPROTEIN"/>
    <property type="match status" value="1"/>
</dbReference>
<dbReference type="Gene3D" id="3.40.50.300">
    <property type="entry name" value="P-loop containing nucleotide triphosphate hydrolases"/>
    <property type="match status" value="2"/>
</dbReference>
<dbReference type="InterPro" id="IPR006935">
    <property type="entry name" value="Helicase/UvrB_N"/>
</dbReference>
<dbReference type="GO" id="GO:0005524">
    <property type="term" value="F:ATP binding"/>
    <property type="evidence" value="ECO:0007669"/>
    <property type="project" value="InterPro"/>
</dbReference>
<dbReference type="GO" id="GO:0003677">
    <property type="term" value="F:DNA binding"/>
    <property type="evidence" value="ECO:0007669"/>
    <property type="project" value="InterPro"/>
</dbReference>
<dbReference type="PANTHER" id="PTHR47396:SF1">
    <property type="entry name" value="ATP-DEPENDENT HELICASE IRC3-RELATED"/>
    <property type="match status" value="1"/>
</dbReference>
<organism evidence="3 4">
    <name type="scientific">[Eubacterium] siraeum</name>
    <dbReference type="NCBI Taxonomy" id="39492"/>
    <lineage>
        <taxon>Bacteria</taxon>
        <taxon>Bacillati</taxon>
        <taxon>Bacillota</taxon>
        <taxon>Clostridia</taxon>
        <taxon>Eubacteriales</taxon>
        <taxon>Oscillospiraceae</taxon>
        <taxon>Oscillospiraceae incertae sedis</taxon>
    </lineage>
</organism>
<dbReference type="PROSITE" id="PS51192">
    <property type="entry name" value="HELICASE_ATP_BIND_1"/>
    <property type="match status" value="1"/>
</dbReference>
<evidence type="ECO:0000313" key="3">
    <source>
        <dbReference type="EMBL" id="MDB8002612.1"/>
    </source>
</evidence>
<dbReference type="InterPro" id="IPR027417">
    <property type="entry name" value="P-loop_NTPase"/>
</dbReference>
<dbReference type="GO" id="GO:0016787">
    <property type="term" value="F:hydrolase activity"/>
    <property type="evidence" value="ECO:0007669"/>
    <property type="project" value="InterPro"/>
</dbReference>
<dbReference type="InterPro" id="IPR001650">
    <property type="entry name" value="Helicase_C-like"/>
</dbReference>
<dbReference type="Pfam" id="PF00271">
    <property type="entry name" value="Helicase_C"/>
    <property type="match status" value="1"/>
</dbReference>
<dbReference type="AlphaFoldDB" id="A0AAW6CYR1"/>
<feature type="domain" description="Helicase C-terminal" evidence="2">
    <location>
        <begin position="203"/>
        <end position="363"/>
    </location>
</feature>
<keyword evidence="3" id="KW-0347">Helicase</keyword>
<sequence>MPLRPYQSELVEQTRQAWREGYHAPCIVLGCGGGKSVIVAEIARRTTFNGKKVLFLVHRQELVQQIIRTFIRWGVDMNYCDVMMVQTASRRIKKLSKPALIITDENHHSLALSYKKIYDAFPDVLRVGVTATPVRLNGDGLGDVNDKLIIGPSTKWLIDHNCLAPYDYYAPSVADLSGLHIKMGEFVTADVEKAMIKKAVFGDVIGYYRQLADGKKAVCYCSSVRHSLATAEAFREAGINAVHIDGTTPDAERNRIISDFRAGRITILCNVDLISEGFDVPDCECAILLRPTQSLTLYIQQSMRCMRYRPGKRAIILDHVGNYARFGMPDDDRLWSLEKRKRNIKKEAAENAEKVKQCPECYYTFGAPPPGQPCICPHCGYVFPVKSREIETSESTELIHIEGFRLDFSSPDDCSSYSDLLAYAKKKGYQRGWAFYEARKRGFIY</sequence>
<dbReference type="InterPro" id="IPR014001">
    <property type="entry name" value="Helicase_ATP-bd"/>
</dbReference>
<reference evidence="3" key="1">
    <citation type="submission" date="2023-01" db="EMBL/GenBank/DDBJ databases">
        <title>Human gut microbiome strain richness.</title>
        <authorList>
            <person name="Chen-Liaw A."/>
        </authorList>
    </citation>
    <scope>NUCLEOTIDE SEQUENCE</scope>
    <source>
        <strain evidence="3">1001283st1_G1_1001283B150217_161031</strain>
    </source>
</reference>
<evidence type="ECO:0000313" key="4">
    <source>
        <dbReference type="Proteomes" id="UP001210809"/>
    </source>
</evidence>
<dbReference type="SUPFAM" id="SSF52540">
    <property type="entry name" value="P-loop containing nucleoside triphosphate hydrolases"/>
    <property type="match status" value="1"/>
</dbReference>
<evidence type="ECO:0000259" key="1">
    <source>
        <dbReference type="PROSITE" id="PS51192"/>
    </source>
</evidence>